<feature type="transmembrane region" description="Helical" evidence="2">
    <location>
        <begin position="32"/>
        <end position="52"/>
    </location>
</feature>
<proteinExistence type="predicted"/>
<keyword evidence="4" id="KW-1185">Reference proteome</keyword>
<reference evidence="3 4" key="1">
    <citation type="submission" date="2024-04" db="EMBL/GenBank/DDBJ databases">
        <title>Novel species of the genus Ideonella isolated from streams.</title>
        <authorList>
            <person name="Lu H."/>
        </authorList>
    </citation>
    <scope>NUCLEOTIDE SEQUENCE [LARGE SCALE GENOMIC DNA]</scope>
    <source>
        <strain evidence="3 4">LYT19W</strain>
    </source>
</reference>
<keyword evidence="2" id="KW-1133">Transmembrane helix</keyword>
<gene>
    <name evidence="3" type="ORF">AACH00_17020</name>
</gene>
<feature type="compositionally biased region" description="Polar residues" evidence="1">
    <location>
        <begin position="1"/>
        <end position="10"/>
    </location>
</feature>
<sequence>MPSTSTTSPEQARASRAARPAPAGGGQGMRGFTMMSLLFILVVLAALGAALVSVSSRQQDGMAVDIENARAAQAARAGLEWAAWQVLRNPAPPAAAPACFGTTSLTPGGNLGSMVVTVSCSRSTGTDGATALVFYQVTATSCNAPSSGSCPNTAAAPSAVYVERQLSSTLSR</sequence>
<name>A0ABU9CA21_9BURK</name>
<organism evidence="3 4">
    <name type="scientific">Ideonella margarita</name>
    <dbReference type="NCBI Taxonomy" id="2984191"/>
    <lineage>
        <taxon>Bacteria</taxon>
        <taxon>Pseudomonadati</taxon>
        <taxon>Pseudomonadota</taxon>
        <taxon>Betaproteobacteria</taxon>
        <taxon>Burkholderiales</taxon>
        <taxon>Sphaerotilaceae</taxon>
        <taxon>Ideonella</taxon>
    </lineage>
</organism>
<comment type="caution">
    <text evidence="3">The sequence shown here is derived from an EMBL/GenBank/DDBJ whole genome shotgun (WGS) entry which is preliminary data.</text>
</comment>
<accession>A0ABU9CA21</accession>
<dbReference type="EMBL" id="JBBUTI010000013">
    <property type="protein sequence ID" value="MEK8048065.1"/>
    <property type="molecule type" value="Genomic_DNA"/>
</dbReference>
<keyword evidence="2" id="KW-0472">Membrane</keyword>
<evidence type="ECO:0000313" key="3">
    <source>
        <dbReference type="EMBL" id="MEK8048065.1"/>
    </source>
</evidence>
<evidence type="ECO:0000313" key="4">
    <source>
        <dbReference type="Proteomes" id="UP001379945"/>
    </source>
</evidence>
<protein>
    <submittedName>
        <fullName evidence="3">Agglutinin biogenesis protein MshP</fullName>
    </submittedName>
</protein>
<dbReference type="RefSeq" id="WP_341400380.1">
    <property type="nucleotide sequence ID" value="NZ_JBBUTI010000013.1"/>
</dbReference>
<keyword evidence="2" id="KW-0812">Transmembrane</keyword>
<evidence type="ECO:0000256" key="2">
    <source>
        <dbReference type="SAM" id="Phobius"/>
    </source>
</evidence>
<evidence type="ECO:0000256" key="1">
    <source>
        <dbReference type="SAM" id="MobiDB-lite"/>
    </source>
</evidence>
<feature type="region of interest" description="Disordered" evidence="1">
    <location>
        <begin position="1"/>
        <end position="25"/>
    </location>
</feature>
<feature type="compositionally biased region" description="Low complexity" evidence="1">
    <location>
        <begin position="11"/>
        <end position="22"/>
    </location>
</feature>
<dbReference type="Proteomes" id="UP001379945">
    <property type="component" value="Unassembled WGS sequence"/>
</dbReference>